<accession>A0A4X2LLN8</accession>
<evidence type="ECO:0000313" key="6">
    <source>
        <dbReference type="Ensembl" id="ENSVURP00010024858.1"/>
    </source>
</evidence>
<sequence length="177" mass="19879">RGWDWPQRQDGVDPGAVDEKGRTALHLASSNGNDQIVQLLLSHGADPELKDELGNTPLHLAACTNHIPVITTLLRRGARVDSLDQNSKTPLHIARSKLTSLQEGQPQCLEALRLEVKHIILMLKEYLERVGQPEQRSQLDELGERLQTTTTKEQLDEVTEHLVSFTSLGLEMQKEKR</sequence>
<keyword evidence="7" id="KW-1185">Reference proteome</keyword>
<protein>
    <recommendedName>
        <fullName evidence="4">Ankyrin repeat domain-containing protein 54</fullName>
    </recommendedName>
</protein>
<evidence type="ECO:0000256" key="3">
    <source>
        <dbReference type="ARBA" id="ARBA00037385"/>
    </source>
</evidence>
<dbReference type="InterPro" id="IPR002110">
    <property type="entry name" value="Ankyrin_rpt"/>
</dbReference>
<feature type="repeat" description="ANK" evidence="5">
    <location>
        <begin position="20"/>
        <end position="52"/>
    </location>
</feature>
<feature type="repeat" description="ANK" evidence="5">
    <location>
        <begin position="53"/>
        <end position="85"/>
    </location>
</feature>
<dbReference type="AlphaFoldDB" id="A0A4X2LLN8"/>
<dbReference type="PANTHER" id="PTHR24197">
    <property type="entry name" value="ANKYRIN REPEAT DOMAIN-CONTAINING PROTEIN 61"/>
    <property type="match status" value="1"/>
</dbReference>
<reference evidence="6" key="2">
    <citation type="submission" date="2025-08" db="UniProtKB">
        <authorList>
            <consortium name="Ensembl"/>
        </authorList>
    </citation>
    <scope>IDENTIFICATION</scope>
</reference>
<organism evidence="6 7">
    <name type="scientific">Vombatus ursinus</name>
    <name type="common">Common wombat</name>
    <dbReference type="NCBI Taxonomy" id="29139"/>
    <lineage>
        <taxon>Eukaryota</taxon>
        <taxon>Metazoa</taxon>
        <taxon>Chordata</taxon>
        <taxon>Craniata</taxon>
        <taxon>Vertebrata</taxon>
        <taxon>Euteleostomi</taxon>
        <taxon>Mammalia</taxon>
        <taxon>Metatheria</taxon>
        <taxon>Diprotodontia</taxon>
        <taxon>Vombatidae</taxon>
        <taxon>Vombatus</taxon>
    </lineage>
</organism>
<dbReference type="STRING" id="29139.ENSVURP00010024858"/>
<dbReference type="OMA" id="CTTHIEM"/>
<name>A0A4X2LLN8_VOMUR</name>
<evidence type="ECO:0000256" key="1">
    <source>
        <dbReference type="ARBA" id="ARBA00022737"/>
    </source>
</evidence>
<evidence type="ECO:0000256" key="5">
    <source>
        <dbReference type="PROSITE-ProRule" id="PRU00023"/>
    </source>
</evidence>
<dbReference type="Gene3D" id="1.25.40.20">
    <property type="entry name" value="Ankyrin repeat-containing domain"/>
    <property type="match status" value="2"/>
</dbReference>
<reference evidence="6" key="3">
    <citation type="submission" date="2025-09" db="UniProtKB">
        <authorList>
            <consortium name="Ensembl"/>
        </authorList>
    </citation>
    <scope>IDENTIFICATION</scope>
</reference>
<dbReference type="Ensembl" id="ENSVURT00010028297.1">
    <property type="protein sequence ID" value="ENSVURP00010024858.1"/>
    <property type="gene ID" value="ENSVURG00010019041.1"/>
</dbReference>
<dbReference type="InterPro" id="IPR036770">
    <property type="entry name" value="Ankyrin_rpt-contain_sf"/>
</dbReference>
<dbReference type="Pfam" id="PF12796">
    <property type="entry name" value="Ank_2"/>
    <property type="match status" value="1"/>
</dbReference>
<proteinExistence type="predicted"/>
<dbReference type="GeneTree" id="ENSGT00940000157805"/>
<dbReference type="PRINTS" id="PR01415">
    <property type="entry name" value="ANKYRIN"/>
</dbReference>
<evidence type="ECO:0000256" key="4">
    <source>
        <dbReference type="ARBA" id="ARBA00039237"/>
    </source>
</evidence>
<keyword evidence="2 5" id="KW-0040">ANK repeat</keyword>
<dbReference type="PROSITE" id="PS50297">
    <property type="entry name" value="ANK_REP_REGION"/>
    <property type="match status" value="2"/>
</dbReference>
<evidence type="ECO:0000313" key="7">
    <source>
        <dbReference type="Proteomes" id="UP000314987"/>
    </source>
</evidence>
<keyword evidence="1" id="KW-0677">Repeat</keyword>
<comment type="function">
    <text evidence="3">Plays an important role in regulating intracellular signaling events associated with erythroid terminal differentiation.</text>
</comment>
<evidence type="ECO:0000256" key="2">
    <source>
        <dbReference type="ARBA" id="ARBA00023043"/>
    </source>
</evidence>
<dbReference type="SMART" id="SM00248">
    <property type="entry name" value="ANK"/>
    <property type="match status" value="3"/>
</dbReference>
<dbReference type="Proteomes" id="UP000314987">
    <property type="component" value="Unassembled WGS sequence"/>
</dbReference>
<dbReference type="SUPFAM" id="SSF48403">
    <property type="entry name" value="Ankyrin repeat"/>
    <property type="match status" value="1"/>
</dbReference>
<dbReference type="PROSITE" id="PS50088">
    <property type="entry name" value="ANK_REPEAT"/>
    <property type="match status" value="2"/>
</dbReference>
<dbReference type="PANTHER" id="PTHR24197:SF44">
    <property type="entry name" value="ANKYRIN REPEAT DOMAIN-CONTAINING PROTEIN 54"/>
    <property type="match status" value="1"/>
</dbReference>
<reference evidence="7" key="1">
    <citation type="submission" date="2018-12" db="EMBL/GenBank/DDBJ databases">
        <authorList>
            <person name="Yazar S."/>
        </authorList>
    </citation>
    <scope>NUCLEOTIDE SEQUENCE [LARGE SCALE GENOMIC DNA]</scope>
</reference>